<accession>A0A5C3MTC7</accession>
<dbReference type="InterPro" id="IPR001128">
    <property type="entry name" value="Cyt_P450"/>
</dbReference>
<protein>
    <submittedName>
        <fullName evidence="11">Cytochrome P450</fullName>
    </submittedName>
</protein>
<evidence type="ECO:0000256" key="6">
    <source>
        <dbReference type="ARBA" id="ARBA00023002"/>
    </source>
</evidence>
<dbReference type="EMBL" id="ML213518">
    <property type="protein sequence ID" value="TFK48739.1"/>
    <property type="molecule type" value="Genomic_DNA"/>
</dbReference>
<evidence type="ECO:0000256" key="1">
    <source>
        <dbReference type="ARBA" id="ARBA00001971"/>
    </source>
</evidence>
<dbReference type="PRINTS" id="PR00463">
    <property type="entry name" value="EP450I"/>
</dbReference>
<dbReference type="PANTHER" id="PTHR46300:SF7">
    <property type="entry name" value="P450, PUTATIVE (EUROFUNG)-RELATED"/>
    <property type="match status" value="1"/>
</dbReference>
<dbReference type="Gene3D" id="1.10.630.10">
    <property type="entry name" value="Cytochrome P450"/>
    <property type="match status" value="1"/>
</dbReference>
<evidence type="ECO:0000256" key="2">
    <source>
        <dbReference type="ARBA" id="ARBA00005179"/>
    </source>
</evidence>
<organism evidence="11 12">
    <name type="scientific">Heliocybe sulcata</name>
    <dbReference type="NCBI Taxonomy" id="5364"/>
    <lineage>
        <taxon>Eukaryota</taxon>
        <taxon>Fungi</taxon>
        <taxon>Dikarya</taxon>
        <taxon>Basidiomycota</taxon>
        <taxon>Agaricomycotina</taxon>
        <taxon>Agaricomycetes</taxon>
        <taxon>Gloeophyllales</taxon>
        <taxon>Gloeophyllaceae</taxon>
        <taxon>Heliocybe</taxon>
    </lineage>
</organism>
<evidence type="ECO:0000256" key="5">
    <source>
        <dbReference type="ARBA" id="ARBA00022723"/>
    </source>
</evidence>
<comment type="pathway">
    <text evidence="2">Secondary metabolite biosynthesis.</text>
</comment>
<dbReference type="InterPro" id="IPR036396">
    <property type="entry name" value="Cyt_P450_sf"/>
</dbReference>
<dbReference type="AlphaFoldDB" id="A0A5C3MTC7"/>
<dbReference type="OrthoDB" id="2789670at2759"/>
<evidence type="ECO:0000256" key="4">
    <source>
        <dbReference type="ARBA" id="ARBA00022617"/>
    </source>
</evidence>
<keyword evidence="12" id="KW-1185">Reference proteome</keyword>
<dbReference type="InterPro" id="IPR017972">
    <property type="entry name" value="Cyt_P450_CS"/>
</dbReference>
<keyword evidence="8 10" id="KW-0503">Monooxygenase</keyword>
<dbReference type="STRING" id="5364.A0A5C3MTC7"/>
<dbReference type="GO" id="GO:0016705">
    <property type="term" value="F:oxidoreductase activity, acting on paired donors, with incorporation or reduction of molecular oxygen"/>
    <property type="evidence" value="ECO:0007669"/>
    <property type="project" value="InterPro"/>
</dbReference>
<dbReference type="InterPro" id="IPR002401">
    <property type="entry name" value="Cyt_P450_E_grp-I"/>
</dbReference>
<evidence type="ECO:0000313" key="12">
    <source>
        <dbReference type="Proteomes" id="UP000305948"/>
    </source>
</evidence>
<sequence>MALSLITSLDVILAAFALFLLRRVTSRRRPAPYPPGPKGLPLIGNVLDMPVKHMWETVAEWGKTYGDIVYVDILGQPFVFLNSPKIAHEMLEKKSLIYSDRPSLTMACELVGWDWTLGLKRFGEEFRAQRRLLHLFMGTQSCMEEVVPIEEYETKSFLRRVLTDPEDFAEAIRSTAGAVILRLTYGYQPKEHGDSLVDLIDRTMEQFSTLTSPNAFLVDVFPVLKYVPAWFPGARFKRIAPEWAKCSNDIQEVPLGYVKDQMAKGTAPLSFTSRFLEGDDLTVEQETVIKRAAASMYGGGADTTVSSIKTFFLTMMLYPHVQKKAQAEIDTVIGNDRTPSLGDKDRLPYVDALVKEVFRWHPVVPLDLPHRLMQDDVHEGYFIPEGTIVVANIWKFMHDPDIYTDPMNFNPDRFLGSQPEQDPREYVFGFGRRICPGRNVAEASVWLSCAASLAVFNISKPVDGSGRLIEPTLDFSSATISHAAPFRCDIKPRSEAARQLILIENEGK</sequence>
<keyword evidence="5 9" id="KW-0479">Metal-binding</keyword>
<dbReference type="PRINTS" id="PR00385">
    <property type="entry name" value="P450"/>
</dbReference>
<dbReference type="GO" id="GO:0005506">
    <property type="term" value="F:iron ion binding"/>
    <property type="evidence" value="ECO:0007669"/>
    <property type="project" value="InterPro"/>
</dbReference>
<comment type="similarity">
    <text evidence="3 10">Belongs to the cytochrome P450 family.</text>
</comment>
<dbReference type="Pfam" id="PF00067">
    <property type="entry name" value="p450"/>
    <property type="match status" value="1"/>
</dbReference>
<reference evidence="11 12" key="1">
    <citation type="journal article" date="2019" name="Nat. Ecol. Evol.">
        <title>Megaphylogeny resolves global patterns of mushroom evolution.</title>
        <authorList>
            <person name="Varga T."/>
            <person name="Krizsan K."/>
            <person name="Foldi C."/>
            <person name="Dima B."/>
            <person name="Sanchez-Garcia M."/>
            <person name="Sanchez-Ramirez S."/>
            <person name="Szollosi G.J."/>
            <person name="Szarkandi J.G."/>
            <person name="Papp V."/>
            <person name="Albert L."/>
            <person name="Andreopoulos W."/>
            <person name="Angelini C."/>
            <person name="Antonin V."/>
            <person name="Barry K.W."/>
            <person name="Bougher N.L."/>
            <person name="Buchanan P."/>
            <person name="Buyck B."/>
            <person name="Bense V."/>
            <person name="Catcheside P."/>
            <person name="Chovatia M."/>
            <person name="Cooper J."/>
            <person name="Damon W."/>
            <person name="Desjardin D."/>
            <person name="Finy P."/>
            <person name="Geml J."/>
            <person name="Haridas S."/>
            <person name="Hughes K."/>
            <person name="Justo A."/>
            <person name="Karasinski D."/>
            <person name="Kautmanova I."/>
            <person name="Kiss B."/>
            <person name="Kocsube S."/>
            <person name="Kotiranta H."/>
            <person name="LaButti K.M."/>
            <person name="Lechner B.E."/>
            <person name="Liimatainen K."/>
            <person name="Lipzen A."/>
            <person name="Lukacs Z."/>
            <person name="Mihaltcheva S."/>
            <person name="Morgado L.N."/>
            <person name="Niskanen T."/>
            <person name="Noordeloos M.E."/>
            <person name="Ohm R.A."/>
            <person name="Ortiz-Santana B."/>
            <person name="Ovrebo C."/>
            <person name="Racz N."/>
            <person name="Riley R."/>
            <person name="Savchenko A."/>
            <person name="Shiryaev A."/>
            <person name="Soop K."/>
            <person name="Spirin V."/>
            <person name="Szebenyi C."/>
            <person name="Tomsovsky M."/>
            <person name="Tulloss R.E."/>
            <person name="Uehling J."/>
            <person name="Grigoriev I.V."/>
            <person name="Vagvolgyi C."/>
            <person name="Papp T."/>
            <person name="Martin F.M."/>
            <person name="Miettinen O."/>
            <person name="Hibbett D.S."/>
            <person name="Nagy L.G."/>
        </authorList>
    </citation>
    <scope>NUCLEOTIDE SEQUENCE [LARGE SCALE GENOMIC DNA]</scope>
    <source>
        <strain evidence="11 12">OMC1185</strain>
    </source>
</reference>
<name>A0A5C3MTC7_9AGAM</name>
<dbReference type="SUPFAM" id="SSF48264">
    <property type="entry name" value="Cytochrome P450"/>
    <property type="match status" value="1"/>
</dbReference>
<dbReference type="GO" id="GO:0020037">
    <property type="term" value="F:heme binding"/>
    <property type="evidence" value="ECO:0007669"/>
    <property type="project" value="InterPro"/>
</dbReference>
<evidence type="ECO:0000256" key="3">
    <source>
        <dbReference type="ARBA" id="ARBA00010617"/>
    </source>
</evidence>
<dbReference type="InterPro" id="IPR050364">
    <property type="entry name" value="Cytochrome_P450_fung"/>
</dbReference>
<dbReference type="CDD" id="cd11065">
    <property type="entry name" value="CYP64-like"/>
    <property type="match status" value="1"/>
</dbReference>
<evidence type="ECO:0000256" key="7">
    <source>
        <dbReference type="ARBA" id="ARBA00023004"/>
    </source>
</evidence>
<evidence type="ECO:0000256" key="9">
    <source>
        <dbReference type="PIRSR" id="PIRSR602401-1"/>
    </source>
</evidence>
<evidence type="ECO:0000256" key="10">
    <source>
        <dbReference type="RuleBase" id="RU000461"/>
    </source>
</evidence>
<proteinExistence type="inferred from homology"/>
<keyword evidence="7 9" id="KW-0408">Iron</keyword>
<dbReference type="GO" id="GO:0004497">
    <property type="term" value="F:monooxygenase activity"/>
    <property type="evidence" value="ECO:0007669"/>
    <property type="project" value="UniProtKB-KW"/>
</dbReference>
<evidence type="ECO:0000313" key="11">
    <source>
        <dbReference type="EMBL" id="TFK48739.1"/>
    </source>
</evidence>
<keyword evidence="4 9" id="KW-0349">Heme</keyword>
<comment type="cofactor">
    <cofactor evidence="1 9">
        <name>heme</name>
        <dbReference type="ChEBI" id="CHEBI:30413"/>
    </cofactor>
</comment>
<keyword evidence="6 10" id="KW-0560">Oxidoreductase</keyword>
<feature type="binding site" description="axial binding residue" evidence="9">
    <location>
        <position position="435"/>
    </location>
    <ligand>
        <name>heme</name>
        <dbReference type="ChEBI" id="CHEBI:30413"/>
    </ligand>
    <ligandPart>
        <name>Fe</name>
        <dbReference type="ChEBI" id="CHEBI:18248"/>
    </ligandPart>
</feature>
<evidence type="ECO:0000256" key="8">
    <source>
        <dbReference type="ARBA" id="ARBA00023033"/>
    </source>
</evidence>
<dbReference type="PROSITE" id="PS00086">
    <property type="entry name" value="CYTOCHROME_P450"/>
    <property type="match status" value="1"/>
</dbReference>
<dbReference type="PANTHER" id="PTHR46300">
    <property type="entry name" value="P450, PUTATIVE (EUROFUNG)-RELATED-RELATED"/>
    <property type="match status" value="1"/>
</dbReference>
<dbReference type="Proteomes" id="UP000305948">
    <property type="component" value="Unassembled WGS sequence"/>
</dbReference>
<gene>
    <name evidence="11" type="ORF">OE88DRAFT_1634276</name>
</gene>